<accession>A0A261RN86</accession>
<dbReference type="AlphaFoldDB" id="A0A261RN86"/>
<sequence length="203" mass="22148">MRSLLQRLTTFFILTVVPGLYPALAQTPNMDADLLTGDTRLACEALLCLSSGKRPDECDPALSRYFGINKKKLSDTLDARRDFLKQCPASNDSKEMSDLVQAISNGAGRCDAKYLNSALAVNTGHGGDYGSGPTYISDRMPSYCRLYVGNAYTDLGDTLPRYVGKPEDGGYWVQAQDYDSELAKYEQALADRKAQQESSSGGN</sequence>
<dbReference type="EMBL" id="NEVJ01000001">
    <property type="protein sequence ID" value="OZI26050.1"/>
    <property type="molecule type" value="Genomic_DNA"/>
</dbReference>
<evidence type="ECO:0008006" key="4">
    <source>
        <dbReference type="Google" id="ProtNLM"/>
    </source>
</evidence>
<keyword evidence="3" id="KW-1185">Reference proteome</keyword>
<evidence type="ECO:0000313" key="2">
    <source>
        <dbReference type="EMBL" id="OZI26050.1"/>
    </source>
</evidence>
<feature type="signal peptide" evidence="1">
    <location>
        <begin position="1"/>
        <end position="25"/>
    </location>
</feature>
<dbReference type="Pfam" id="PF07424">
    <property type="entry name" value="TrbM"/>
    <property type="match status" value="1"/>
</dbReference>
<evidence type="ECO:0000313" key="3">
    <source>
        <dbReference type="Proteomes" id="UP000216857"/>
    </source>
</evidence>
<comment type="caution">
    <text evidence="2">The sequence shown here is derived from an EMBL/GenBank/DDBJ whole genome shotgun (WGS) entry which is preliminary data.</text>
</comment>
<evidence type="ECO:0000256" key="1">
    <source>
        <dbReference type="SAM" id="SignalP"/>
    </source>
</evidence>
<dbReference type="Proteomes" id="UP000216857">
    <property type="component" value="Unassembled WGS sequence"/>
</dbReference>
<name>A0A261RN86_9BORD</name>
<protein>
    <recommendedName>
        <fullName evidence="4">Conjugal transfer protein TrbM</fullName>
    </recommendedName>
</protein>
<dbReference type="InterPro" id="IPR009989">
    <property type="entry name" value="TrbM"/>
</dbReference>
<proteinExistence type="predicted"/>
<reference evidence="2" key="1">
    <citation type="submission" date="2017-05" db="EMBL/GenBank/DDBJ databases">
        <title>Complete and WGS of Bordetella genogroups.</title>
        <authorList>
            <person name="Spilker T."/>
            <person name="Lipuma J."/>
        </authorList>
    </citation>
    <scope>NUCLEOTIDE SEQUENCE</scope>
    <source>
        <strain evidence="2">AU21707</strain>
    </source>
</reference>
<gene>
    <name evidence="2" type="ORF">CAL26_01465</name>
</gene>
<feature type="chain" id="PRO_5012469839" description="Conjugal transfer protein TrbM" evidence="1">
    <location>
        <begin position="26"/>
        <end position="203"/>
    </location>
</feature>
<keyword evidence="1" id="KW-0732">Signal</keyword>
<organism evidence="2 3">
    <name type="scientific">Bordetella genomosp. 9</name>
    <dbReference type="NCBI Taxonomy" id="1416803"/>
    <lineage>
        <taxon>Bacteria</taxon>
        <taxon>Pseudomonadati</taxon>
        <taxon>Pseudomonadota</taxon>
        <taxon>Betaproteobacteria</taxon>
        <taxon>Burkholderiales</taxon>
        <taxon>Alcaligenaceae</taxon>
        <taxon>Bordetella</taxon>
    </lineage>
</organism>
<dbReference type="OrthoDB" id="9784009at2"/>